<keyword evidence="1" id="KW-0812">Transmembrane</keyword>
<comment type="caution">
    <text evidence="2">The sequence shown here is derived from an EMBL/GenBank/DDBJ whole genome shotgun (WGS) entry which is preliminary data.</text>
</comment>
<evidence type="ECO:0000313" key="2">
    <source>
        <dbReference type="EMBL" id="KHT64980.1"/>
    </source>
</evidence>
<feature type="transmembrane region" description="Helical" evidence="1">
    <location>
        <begin position="47"/>
        <end position="70"/>
    </location>
</feature>
<feature type="transmembrane region" description="Helical" evidence="1">
    <location>
        <begin position="103"/>
        <end position="128"/>
    </location>
</feature>
<protein>
    <submittedName>
        <fullName evidence="2">Membrane protein</fullName>
    </submittedName>
</protein>
<dbReference type="Proteomes" id="UP000031278">
    <property type="component" value="Unassembled WGS sequence"/>
</dbReference>
<feature type="transmembrane region" description="Helical" evidence="1">
    <location>
        <begin position="140"/>
        <end position="162"/>
    </location>
</feature>
<dbReference type="InterPro" id="IPR011435">
    <property type="entry name" value="UmpAB"/>
</dbReference>
<feature type="transmembrane region" description="Helical" evidence="1">
    <location>
        <begin position="230"/>
        <end position="249"/>
    </location>
</feature>
<reference evidence="2 3" key="1">
    <citation type="submission" date="2014-12" db="EMBL/GenBank/DDBJ databases">
        <title>Genome sequencing of Photobacterium gaetbulicola AD005a.</title>
        <authorList>
            <person name="Adrian T.G.S."/>
            <person name="Chan K.G."/>
        </authorList>
    </citation>
    <scope>NUCLEOTIDE SEQUENCE [LARGE SCALE GENOMIC DNA]</scope>
    <source>
        <strain evidence="2 3">AD005a</strain>
    </source>
</reference>
<keyword evidence="1" id="KW-0472">Membrane</keyword>
<accession>A0A0B9GJK8</accession>
<gene>
    <name evidence="2" type="ORF">RJ45_03530</name>
</gene>
<dbReference type="EMBL" id="JWLZ01000031">
    <property type="protein sequence ID" value="KHT64980.1"/>
    <property type="molecule type" value="Genomic_DNA"/>
</dbReference>
<feature type="transmembrane region" description="Helical" evidence="1">
    <location>
        <begin position="198"/>
        <end position="218"/>
    </location>
</feature>
<feature type="transmembrane region" description="Helical" evidence="1">
    <location>
        <begin position="168"/>
        <end position="186"/>
    </location>
</feature>
<proteinExistence type="predicted"/>
<dbReference type="AlphaFoldDB" id="A0A0B9GJK8"/>
<sequence>MTELNGIVPHFFSTVLMTVRDVLPIAVIIFGFQLAVLRRPVTHWPRVALGFVYVVVGLSLFLLGLELALFPLGESMAAQLTAMDFLFDSGEGIPDEIPWTQYYWVYLFAAAIGFSTTIAEPSLIAVAIKANQVSGDTISVNGLRIAVALGVAVGIALGSYRIVAGDPLHYYILAGYCVVVVQTYFAPKMIVPLAYDSGGVTTSTVTVPIVTALGLGLASTVPGRNPMLDGFGLIAFASLFPMITVMAFAQLSARQAKRREGNAI</sequence>
<dbReference type="RefSeq" id="WP_039458103.1">
    <property type="nucleotide sequence ID" value="NZ_JWLZ01000031.1"/>
</dbReference>
<keyword evidence="1" id="KW-1133">Transmembrane helix</keyword>
<organism evidence="2 3">
    <name type="scientific">Photobacterium gaetbulicola</name>
    <dbReference type="NCBI Taxonomy" id="1295392"/>
    <lineage>
        <taxon>Bacteria</taxon>
        <taxon>Pseudomonadati</taxon>
        <taxon>Pseudomonadota</taxon>
        <taxon>Gammaproteobacteria</taxon>
        <taxon>Vibrionales</taxon>
        <taxon>Vibrionaceae</taxon>
        <taxon>Photobacterium</taxon>
    </lineage>
</organism>
<feature type="transmembrane region" description="Helical" evidence="1">
    <location>
        <begin position="12"/>
        <end position="35"/>
    </location>
</feature>
<name>A0A0B9GJK8_9GAMM</name>
<dbReference type="Pfam" id="PF07556">
    <property type="entry name" value="DUF1538"/>
    <property type="match status" value="1"/>
</dbReference>
<evidence type="ECO:0000313" key="3">
    <source>
        <dbReference type="Proteomes" id="UP000031278"/>
    </source>
</evidence>
<evidence type="ECO:0000256" key="1">
    <source>
        <dbReference type="SAM" id="Phobius"/>
    </source>
</evidence>